<comment type="cofactor">
    <cofactor evidence="1 6">
        <name>a divalent metal cation</name>
        <dbReference type="ChEBI" id="CHEBI:60240"/>
    </cofactor>
</comment>
<dbReference type="Pfam" id="PF08652">
    <property type="entry name" value="RAI1"/>
    <property type="match status" value="1"/>
</dbReference>
<dbReference type="InterPro" id="IPR013961">
    <property type="entry name" value="RAI1"/>
</dbReference>
<dbReference type="Proteomes" id="UP001212997">
    <property type="component" value="Unassembled WGS sequence"/>
</dbReference>
<evidence type="ECO:0000313" key="9">
    <source>
        <dbReference type="Proteomes" id="UP001212997"/>
    </source>
</evidence>
<dbReference type="EC" id="3.6.1.-" evidence="6"/>
<keyword evidence="6" id="KW-0539">Nucleus</keyword>
<comment type="caution">
    <text evidence="8">The sequence shown here is derived from an EMBL/GenBank/DDBJ whole genome shotgun (WGS) entry which is preliminary data.</text>
</comment>
<reference evidence="8" key="1">
    <citation type="submission" date="2022-07" db="EMBL/GenBank/DDBJ databases">
        <title>Genome Sequence of Physisporinus lineatus.</title>
        <authorList>
            <person name="Buettner E."/>
        </authorList>
    </citation>
    <scope>NUCLEOTIDE SEQUENCE</scope>
    <source>
        <strain evidence="8">VT162</strain>
    </source>
</reference>
<dbReference type="GO" id="GO:0005829">
    <property type="term" value="C:cytosol"/>
    <property type="evidence" value="ECO:0007669"/>
    <property type="project" value="TreeGrafter"/>
</dbReference>
<comment type="subcellular location">
    <subcellularLocation>
        <location evidence="6">Nucleus</location>
    </subcellularLocation>
</comment>
<comment type="function">
    <text evidence="6">Decapping enzyme for NAD-capped RNAs: specifically hydrolyzes the nicotinamide adenine dinucleotide (NAD) cap from a subset of RNAs by removing the entire NAD moiety from the 5'-end of an NAD-capped RNA.</text>
</comment>
<dbReference type="GO" id="GO:0004518">
    <property type="term" value="F:nuclease activity"/>
    <property type="evidence" value="ECO:0007669"/>
    <property type="project" value="UniProtKB-KW"/>
</dbReference>
<comment type="catalytic activity">
    <reaction evidence="5">
        <text>a 5'-end NAD(+)-phospho-ribonucleoside in mRNA + H2O = a 5'-end phospho-ribonucleoside in mRNA + NAD(+) + H(+)</text>
        <dbReference type="Rhea" id="RHEA:60880"/>
        <dbReference type="Rhea" id="RHEA-COMP:15692"/>
        <dbReference type="Rhea" id="RHEA-COMP:15698"/>
        <dbReference type="ChEBI" id="CHEBI:15377"/>
        <dbReference type="ChEBI" id="CHEBI:15378"/>
        <dbReference type="ChEBI" id="CHEBI:57540"/>
        <dbReference type="ChEBI" id="CHEBI:138282"/>
        <dbReference type="ChEBI" id="CHEBI:144029"/>
    </reaction>
    <physiologicalReaction direction="left-to-right" evidence="5">
        <dbReference type="Rhea" id="RHEA:60881"/>
    </physiologicalReaction>
</comment>
<keyword evidence="6" id="KW-0547">Nucleotide-binding</keyword>
<dbReference type="GO" id="GO:0000956">
    <property type="term" value="P:nuclear-transcribed mRNA catabolic process"/>
    <property type="evidence" value="ECO:0007669"/>
    <property type="project" value="TreeGrafter"/>
</dbReference>
<keyword evidence="6" id="KW-0479">Metal-binding</keyword>
<evidence type="ECO:0000256" key="2">
    <source>
        <dbReference type="ARBA" id="ARBA00006562"/>
    </source>
</evidence>
<keyword evidence="6" id="KW-0378">Hydrolase</keyword>
<protein>
    <recommendedName>
        <fullName evidence="6">Decapping nuclease</fullName>
        <ecNumber evidence="6">3.6.1.-</ecNumber>
    </recommendedName>
</protein>
<dbReference type="GO" id="GO:0000166">
    <property type="term" value="F:nucleotide binding"/>
    <property type="evidence" value="ECO:0007669"/>
    <property type="project" value="UniProtKB-KW"/>
</dbReference>
<accession>A0AAD5V2Q1</accession>
<evidence type="ECO:0000256" key="1">
    <source>
        <dbReference type="ARBA" id="ARBA00001968"/>
    </source>
</evidence>
<comment type="similarity">
    <text evidence="2 6">Belongs to the DXO/Dom3Z family.</text>
</comment>
<evidence type="ECO:0000259" key="7">
    <source>
        <dbReference type="Pfam" id="PF08652"/>
    </source>
</evidence>
<comment type="catalytic activity">
    <reaction evidence="4">
        <text>a 5'-end triphospho-ribonucleoside in mRNA + H2O = a 5'-end phospho-ribonucleoside in mRNA + diphosphate + H(+)</text>
        <dbReference type="Rhea" id="RHEA:78683"/>
        <dbReference type="Rhea" id="RHEA-COMP:15692"/>
        <dbReference type="Rhea" id="RHEA-COMP:17164"/>
        <dbReference type="ChEBI" id="CHEBI:15377"/>
        <dbReference type="ChEBI" id="CHEBI:15378"/>
        <dbReference type="ChEBI" id="CHEBI:33019"/>
        <dbReference type="ChEBI" id="CHEBI:138282"/>
        <dbReference type="ChEBI" id="CHEBI:167618"/>
    </reaction>
    <physiologicalReaction direction="left-to-right" evidence="4">
        <dbReference type="Rhea" id="RHEA:78684"/>
    </physiologicalReaction>
</comment>
<feature type="domain" description="RAI1-like" evidence="7">
    <location>
        <begin position="57"/>
        <end position="403"/>
    </location>
</feature>
<evidence type="ECO:0000256" key="3">
    <source>
        <dbReference type="ARBA" id="ARBA00044676"/>
    </source>
</evidence>
<dbReference type="AlphaFoldDB" id="A0AAD5V2Q1"/>
<dbReference type="InterPro" id="IPR039039">
    <property type="entry name" value="RAI1-like_fam"/>
</dbReference>
<dbReference type="GO" id="GO:0034353">
    <property type="term" value="F:mRNA 5'-diphosphatase activity"/>
    <property type="evidence" value="ECO:0007669"/>
    <property type="project" value="TreeGrafter"/>
</dbReference>
<dbReference type="GO" id="GO:0110155">
    <property type="term" value="P:NAD-cap decapping"/>
    <property type="evidence" value="ECO:0007669"/>
    <property type="project" value="TreeGrafter"/>
</dbReference>
<dbReference type="GO" id="GO:0046872">
    <property type="term" value="F:metal ion binding"/>
    <property type="evidence" value="ECO:0007669"/>
    <property type="project" value="UniProtKB-KW"/>
</dbReference>
<keyword evidence="6" id="KW-0540">Nuclease</keyword>
<gene>
    <name evidence="8" type="ORF">NLI96_g5620</name>
</gene>
<comment type="catalytic activity">
    <reaction evidence="3">
        <text>a 5'-end (N(7)-methyl 5'-triphosphoguanosine)-ribonucleoside-ribonucleotide in mRNA + H2O = a (N(7)-methyl 5'-triphosphoguanosine)-nucleoside + a 5'-end phospho-ribonucleoside in mRNA + H(+)</text>
        <dbReference type="Rhea" id="RHEA:66928"/>
        <dbReference type="Rhea" id="RHEA-COMP:15692"/>
        <dbReference type="Rhea" id="RHEA-COMP:17313"/>
        <dbReference type="ChEBI" id="CHEBI:15377"/>
        <dbReference type="ChEBI" id="CHEBI:15378"/>
        <dbReference type="ChEBI" id="CHEBI:138282"/>
        <dbReference type="ChEBI" id="CHEBI:172876"/>
        <dbReference type="ChEBI" id="CHEBI:172877"/>
    </reaction>
    <physiologicalReaction direction="left-to-right" evidence="3">
        <dbReference type="Rhea" id="RHEA:66929"/>
    </physiologicalReaction>
</comment>
<organism evidence="8 9">
    <name type="scientific">Meripilus lineatus</name>
    <dbReference type="NCBI Taxonomy" id="2056292"/>
    <lineage>
        <taxon>Eukaryota</taxon>
        <taxon>Fungi</taxon>
        <taxon>Dikarya</taxon>
        <taxon>Basidiomycota</taxon>
        <taxon>Agaricomycotina</taxon>
        <taxon>Agaricomycetes</taxon>
        <taxon>Polyporales</taxon>
        <taxon>Meripilaceae</taxon>
        <taxon>Meripilus</taxon>
    </lineage>
</organism>
<proteinExistence type="inferred from homology"/>
<name>A0AAD5V2Q1_9APHY</name>
<evidence type="ECO:0000256" key="5">
    <source>
        <dbReference type="ARBA" id="ARBA00048124"/>
    </source>
</evidence>
<dbReference type="GO" id="GO:0005634">
    <property type="term" value="C:nucleus"/>
    <property type="evidence" value="ECO:0007669"/>
    <property type="project" value="UniProtKB-SubCell"/>
</dbReference>
<evidence type="ECO:0000256" key="6">
    <source>
        <dbReference type="RuleBase" id="RU367113"/>
    </source>
</evidence>
<keyword evidence="6" id="KW-0694">RNA-binding</keyword>
<keyword evidence="9" id="KW-1185">Reference proteome</keyword>
<dbReference type="GO" id="GO:0003723">
    <property type="term" value="F:RNA binding"/>
    <property type="evidence" value="ECO:0007669"/>
    <property type="project" value="UniProtKB-KW"/>
</dbReference>
<dbReference type="EMBL" id="JANAWD010000187">
    <property type="protein sequence ID" value="KAJ3484481.1"/>
    <property type="molecule type" value="Genomic_DNA"/>
</dbReference>
<evidence type="ECO:0000256" key="4">
    <source>
        <dbReference type="ARBA" id="ARBA00044692"/>
    </source>
</evidence>
<sequence length="428" mass="48776">MNKNKRWHSEAEEQEDSVVESKRLHLDNVLGEPCANASLAYPPTSHVTWSPHAIPFQKPQSLLSFSYSPSRLLEFSDSAMWYYVEPPGGADLQHGYDRWIRRPEEKGRIDGLLRGIAKIGSDKEKRGESSTTWLRDVGMVSWRGVMTKILTAPYEERDPWELNIMLLDGTLYFEEYISDAKIREKNNIPPKQRIQMYYGYSFESFCTSDRPPDPRGRMPGWGGDVDTNVQWCCVAKTKLADTRMIIGGEVDCVRERFDGTTDNFVELKTSLTIRGPQDEPRFEKKLLKFYFQSFLLGVPEIIVGFRTPSGRLTTLQEFKTLQIPRMVRDKPGSWDPQLCLGWGSRFIAFLKENVSSPPTQDVPCIWRASFTPKSGVTLKPLDQSGVDEVVNGEDRFGFFPSWYINGFMARSTVLPGAPVSPRNTDSKS</sequence>
<evidence type="ECO:0000313" key="8">
    <source>
        <dbReference type="EMBL" id="KAJ3484481.1"/>
    </source>
</evidence>
<dbReference type="PANTHER" id="PTHR12395">
    <property type="entry name" value="DOM-3 RELATED"/>
    <property type="match status" value="1"/>
</dbReference>
<dbReference type="PANTHER" id="PTHR12395:SF9">
    <property type="entry name" value="DECAPPING AND EXORIBONUCLEASE PROTEIN"/>
    <property type="match status" value="1"/>
</dbReference>